<dbReference type="Gene3D" id="1.20.5.4130">
    <property type="match status" value="1"/>
</dbReference>
<feature type="domain" description="R13L1/DRL21-like LRR repeat region" evidence="10">
    <location>
        <begin position="1056"/>
        <end position="1120"/>
    </location>
</feature>
<dbReference type="Pfam" id="PF18052">
    <property type="entry name" value="Rx_N"/>
    <property type="match status" value="1"/>
</dbReference>
<keyword evidence="2" id="KW-0677">Repeat</keyword>
<dbReference type="InterPro" id="IPR041118">
    <property type="entry name" value="Rx_N"/>
</dbReference>
<evidence type="ECO:0000259" key="7">
    <source>
        <dbReference type="Pfam" id="PF18052"/>
    </source>
</evidence>
<comment type="caution">
    <text evidence="11">The sequence shown here is derived from an EMBL/GenBank/DDBJ whole genome shotgun (WGS) entry which is preliminary data.</text>
</comment>
<dbReference type="Gene3D" id="3.40.50.300">
    <property type="entry name" value="P-loop containing nucleotide triphosphate hydrolases"/>
    <property type="match status" value="1"/>
</dbReference>
<keyword evidence="3" id="KW-0547">Nucleotide-binding</keyword>
<evidence type="ECO:0000259" key="6">
    <source>
        <dbReference type="Pfam" id="PF00931"/>
    </source>
</evidence>
<organism evidence="11 12">
    <name type="scientific">Ficus carica</name>
    <name type="common">Common fig</name>
    <dbReference type="NCBI Taxonomy" id="3494"/>
    <lineage>
        <taxon>Eukaryota</taxon>
        <taxon>Viridiplantae</taxon>
        <taxon>Streptophyta</taxon>
        <taxon>Embryophyta</taxon>
        <taxon>Tracheophyta</taxon>
        <taxon>Spermatophyta</taxon>
        <taxon>Magnoliopsida</taxon>
        <taxon>eudicotyledons</taxon>
        <taxon>Gunneridae</taxon>
        <taxon>Pentapetalae</taxon>
        <taxon>rosids</taxon>
        <taxon>fabids</taxon>
        <taxon>Rosales</taxon>
        <taxon>Moraceae</taxon>
        <taxon>Ficeae</taxon>
        <taxon>Ficus</taxon>
    </lineage>
</organism>
<protein>
    <recommendedName>
        <fullName evidence="13">Disease resistance protein RGA3</fullName>
    </recommendedName>
</protein>
<dbReference type="InterPro" id="IPR056789">
    <property type="entry name" value="LRR_R13L1-DRL21"/>
</dbReference>
<dbReference type="GO" id="GO:0006952">
    <property type="term" value="P:defense response"/>
    <property type="evidence" value="ECO:0007669"/>
    <property type="project" value="UniProtKB-KW"/>
</dbReference>
<feature type="domain" description="Disease resistance N-terminal" evidence="7">
    <location>
        <begin position="10"/>
        <end position="96"/>
    </location>
</feature>
<keyword evidence="4" id="KW-0611">Plant defense</keyword>
<accession>A0AA88AJ36</accession>
<name>A0AA88AJ36_FICCA</name>
<dbReference type="Pfam" id="PF23598">
    <property type="entry name" value="LRR_14"/>
    <property type="match status" value="1"/>
</dbReference>
<evidence type="ECO:0000259" key="10">
    <source>
        <dbReference type="Pfam" id="PF25019"/>
    </source>
</evidence>
<proteinExistence type="predicted"/>
<dbReference type="PRINTS" id="PR00364">
    <property type="entry name" value="DISEASERSIST"/>
</dbReference>
<evidence type="ECO:0000259" key="9">
    <source>
        <dbReference type="Pfam" id="PF23598"/>
    </source>
</evidence>
<dbReference type="SMART" id="SM00369">
    <property type="entry name" value="LRR_TYP"/>
    <property type="match status" value="4"/>
</dbReference>
<dbReference type="EMBL" id="BTGU01000049">
    <property type="protein sequence ID" value="GMN54032.1"/>
    <property type="molecule type" value="Genomic_DNA"/>
</dbReference>
<evidence type="ECO:0008006" key="13">
    <source>
        <dbReference type="Google" id="ProtNLM"/>
    </source>
</evidence>
<dbReference type="Pfam" id="PF23559">
    <property type="entry name" value="WHD_DRP"/>
    <property type="match status" value="1"/>
</dbReference>
<dbReference type="FunFam" id="1.10.10.10:FF:000322">
    <property type="entry name" value="Probable disease resistance protein At1g63360"/>
    <property type="match status" value="1"/>
</dbReference>
<dbReference type="InterPro" id="IPR038005">
    <property type="entry name" value="RX-like_CC"/>
</dbReference>
<dbReference type="GO" id="GO:0005524">
    <property type="term" value="F:ATP binding"/>
    <property type="evidence" value="ECO:0007669"/>
    <property type="project" value="UniProtKB-KW"/>
</dbReference>
<evidence type="ECO:0000313" key="12">
    <source>
        <dbReference type="Proteomes" id="UP001187192"/>
    </source>
</evidence>
<dbReference type="FunFam" id="3.40.50.300:FF:001091">
    <property type="entry name" value="Probable disease resistance protein At1g61300"/>
    <property type="match status" value="1"/>
</dbReference>
<dbReference type="SUPFAM" id="SSF52058">
    <property type="entry name" value="L domain-like"/>
    <property type="match status" value="1"/>
</dbReference>
<keyword evidence="12" id="KW-1185">Reference proteome</keyword>
<dbReference type="InterPro" id="IPR032675">
    <property type="entry name" value="LRR_dom_sf"/>
</dbReference>
<dbReference type="CDD" id="cd14798">
    <property type="entry name" value="RX-CC_like"/>
    <property type="match status" value="1"/>
</dbReference>
<keyword evidence="5" id="KW-0067">ATP-binding</keyword>
<feature type="domain" description="NB-ARC" evidence="6">
    <location>
        <begin position="192"/>
        <end position="348"/>
    </location>
</feature>
<dbReference type="Gene3D" id="1.10.10.10">
    <property type="entry name" value="Winged helix-like DNA-binding domain superfamily/Winged helix DNA-binding domain"/>
    <property type="match status" value="1"/>
</dbReference>
<evidence type="ECO:0000256" key="1">
    <source>
        <dbReference type="ARBA" id="ARBA00022614"/>
    </source>
</evidence>
<evidence type="ECO:0000313" key="11">
    <source>
        <dbReference type="EMBL" id="GMN54032.1"/>
    </source>
</evidence>
<dbReference type="SUPFAM" id="SSF52540">
    <property type="entry name" value="P-loop containing nucleoside triphosphate hydrolases"/>
    <property type="match status" value="1"/>
</dbReference>
<dbReference type="PANTHER" id="PTHR36766:SF38">
    <property type="entry name" value="DISEASE RESISTANCE PROTEIN RGA3"/>
    <property type="match status" value="1"/>
</dbReference>
<dbReference type="InterPro" id="IPR055414">
    <property type="entry name" value="LRR_R13L4/SHOC2-like"/>
</dbReference>
<dbReference type="InterPro" id="IPR027417">
    <property type="entry name" value="P-loop_NTPase"/>
</dbReference>
<dbReference type="Pfam" id="PF25019">
    <property type="entry name" value="LRR_R13L1-DRL21"/>
    <property type="match status" value="1"/>
</dbReference>
<evidence type="ECO:0000256" key="3">
    <source>
        <dbReference type="ARBA" id="ARBA00022741"/>
    </source>
</evidence>
<evidence type="ECO:0000256" key="5">
    <source>
        <dbReference type="ARBA" id="ARBA00022840"/>
    </source>
</evidence>
<dbReference type="Gene3D" id="3.80.10.10">
    <property type="entry name" value="Ribonuclease Inhibitor"/>
    <property type="match status" value="3"/>
</dbReference>
<gene>
    <name evidence="11" type="ORF">TIFTF001_023167</name>
</gene>
<sequence>MAERVLVNIVGQIIGWLGSAAAQEFGSIWDVGDELQDLNNTLSTITALLLDAEDQQLHSHRVRNWLERLEDVVYHVDDLLDEFSTDQALQQHNVMHRNRSVTKVRTFFSASNQLVSRRKMALKVKKLRKTLDKIAVDRRDFHLEALPHEIGSKHSSSYRDTHSSVLEENVIGREADKMAIIKLVLDTKSGIEENVSVIPIIGIGGIGKTALAQLIFNDQRLEDHFDLKIWVWVSADFDVKLLVEKIITSGTYICPKDLEMEQLRRRLQGKINKKRYLLVLDDVWNEELEKWESLRDLLVKDAKECRILVTTRSEKVAKLVGTVEPYHLEILDEDKSWSLFKKMAFGQEQEPADCKTMEIGKKIVKKCGGIPLAIRGIGGMLHFKNPETEWSPFVQKELLEISQTGNLDNMVLQTLRLSYGHLPSYLKHCFAYCSLFPKGHRINVEMLIHLWMAQGFIKSLDPSEDFEDIGRECFMELLWRCFFQEVERDDVLGNIKTCKMHDLMHDLAIIMAGKKCALVGSNRGAIQKESRHLSFHFHLDSFNKIPTSWTQAKRIRSILLPSQSFRAIDEVFAKSFCEAITSNFKFLRMLGLKKSGIKIVPESVGELKHLRYLDLSVNWDLQTLPNSITKLFNLQTLKLNHCRLKELPRDIKKLVNLRHLEIRENRLTRMPSGLCQLSKLRTLSQFVLSEENNCSAEQELNELGGLNNLRGLLEIKNLRHGMESKGANFKDKHHLHSLHLHWGVLGVGGGAPGNVDHGLTLEGLRSIPNLRELKLEHYKGVEFPSWIPFSFTNLVKLEFRDCVNCQHLPLLNEFPYLRTLKLENMPSLEYIVSNHDLSITLTMSSLRNLELYYLPNLKGWWRDVVIGEDDSFVTPAPSQLAVEKLHTVFPVFPCLSSLRIFNCPKLISMPLYPHIEELVLENTSWKPFQTTIANVEMTQVPTTKTVEASSSSSYTVSTSSTLSKLRTLFLGGNENIQALPTHLKTLASLRELHISHCPKLKYLSSTFHHLALLETLKIRNCAELDITNDEEILWKLFRSLRSLSFNKLPKLVALPEGLQHVTTLHHLEISHCNDLRSIPEWIQNFSSLATLEIWECPKLTSLPTAIQKLSSLETLIIYDCPILLQRCQRGGEDWPKITRIPVVDLC</sequence>
<evidence type="ECO:0000259" key="8">
    <source>
        <dbReference type="Pfam" id="PF23559"/>
    </source>
</evidence>
<dbReference type="InterPro" id="IPR003591">
    <property type="entry name" value="Leu-rich_rpt_typical-subtyp"/>
</dbReference>
<dbReference type="InterPro" id="IPR036388">
    <property type="entry name" value="WH-like_DNA-bd_sf"/>
</dbReference>
<evidence type="ECO:0000256" key="2">
    <source>
        <dbReference type="ARBA" id="ARBA00022737"/>
    </source>
</evidence>
<dbReference type="Proteomes" id="UP001187192">
    <property type="component" value="Unassembled WGS sequence"/>
</dbReference>
<dbReference type="AlphaFoldDB" id="A0AA88AJ36"/>
<reference evidence="11" key="1">
    <citation type="submission" date="2023-07" db="EMBL/GenBank/DDBJ databases">
        <title>draft genome sequence of fig (Ficus carica).</title>
        <authorList>
            <person name="Takahashi T."/>
            <person name="Nishimura K."/>
        </authorList>
    </citation>
    <scope>NUCLEOTIDE SEQUENCE</scope>
</reference>
<feature type="domain" description="Disease resistance R13L4/SHOC-2-like LRR" evidence="9">
    <location>
        <begin position="580"/>
        <end position="831"/>
    </location>
</feature>
<dbReference type="InterPro" id="IPR002182">
    <property type="entry name" value="NB-ARC"/>
</dbReference>
<dbReference type="InterPro" id="IPR058922">
    <property type="entry name" value="WHD_DRP"/>
</dbReference>
<dbReference type="PANTHER" id="PTHR36766">
    <property type="entry name" value="PLANT BROAD-SPECTRUM MILDEW RESISTANCE PROTEIN RPW8"/>
    <property type="match status" value="1"/>
</dbReference>
<dbReference type="InterPro" id="IPR042197">
    <property type="entry name" value="Apaf_helical"/>
</dbReference>
<evidence type="ECO:0000256" key="4">
    <source>
        <dbReference type="ARBA" id="ARBA00022821"/>
    </source>
</evidence>
<dbReference type="GO" id="GO:0043531">
    <property type="term" value="F:ADP binding"/>
    <property type="evidence" value="ECO:0007669"/>
    <property type="project" value="InterPro"/>
</dbReference>
<keyword evidence="1" id="KW-0433">Leucine-rich repeat</keyword>
<dbReference type="GO" id="GO:0051707">
    <property type="term" value="P:response to other organism"/>
    <property type="evidence" value="ECO:0007669"/>
    <property type="project" value="UniProtKB-ARBA"/>
</dbReference>
<feature type="domain" description="Disease resistance protein winged helix" evidence="8">
    <location>
        <begin position="435"/>
        <end position="508"/>
    </location>
</feature>
<dbReference type="Pfam" id="PF00931">
    <property type="entry name" value="NB-ARC"/>
    <property type="match status" value="1"/>
</dbReference>
<dbReference type="SUPFAM" id="SSF52047">
    <property type="entry name" value="RNI-like"/>
    <property type="match status" value="1"/>
</dbReference>
<dbReference type="Gene3D" id="1.10.8.430">
    <property type="entry name" value="Helical domain of apoptotic protease-activating factors"/>
    <property type="match status" value="1"/>
</dbReference>